<name>A0A1L9R921_ASPWE</name>
<dbReference type="Gene3D" id="1.25.40.20">
    <property type="entry name" value="Ankyrin repeat-containing domain"/>
    <property type="match status" value="2"/>
</dbReference>
<dbReference type="InterPro" id="IPR036770">
    <property type="entry name" value="Ankyrin_rpt-contain_sf"/>
</dbReference>
<dbReference type="PANTHER" id="PTHR24198:SF165">
    <property type="entry name" value="ANKYRIN REPEAT-CONTAINING PROTEIN-RELATED"/>
    <property type="match status" value="1"/>
</dbReference>
<accession>A0A1L9R921</accession>
<evidence type="ECO:0000256" key="3">
    <source>
        <dbReference type="ARBA" id="ARBA00022771"/>
    </source>
</evidence>
<evidence type="ECO:0000256" key="1">
    <source>
        <dbReference type="ARBA" id="ARBA00022723"/>
    </source>
</evidence>
<dbReference type="PROSITE" id="PS50297">
    <property type="entry name" value="ANK_REP_REGION"/>
    <property type="match status" value="5"/>
</dbReference>
<feature type="repeat" description="ANK" evidence="6">
    <location>
        <begin position="309"/>
        <end position="341"/>
    </location>
</feature>
<dbReference type="InterPro" id="IPR002110">
    <property type="entry name" value="Ankyrin_rpt"/>
</dbReference>
<keyword evidence="2" id="KW-0677">Repeat</keyword>
<dbReference type="STRING" id="1073089.A0A1L9R921"/>
<evidence type="ECO:0000256" key="5">
    <source>
        <dbReference type="ARBA" id="ARBA00023043"/>
    </source>
</evidence>
<protein>
    <recommendedName>
        <fullName evidence="7">ZZ-type domain-containing protein</fullName>
    </recommendedName>
</protein>
<gene>
    <name evidence="8" type="ORF">ASPWEDRAFT_45302</name>
</gene>
<keyword evidence="5 6" id="KW-0040">ANK repeat</keyword>
<feature type="repeat" description="ANK" evidence="6">
    <location>
        <begin position="137"/>
        <end position="163"/>
    </location>
</feature>
<feature type="repeat" description="ANK" evidence="6">
    <location>
        <begin position="104"/>
        <end position="136"/>
    </location>
</feature>
<proteinExistence type="predicted"/>
<keyword evidence="9" id="KW-1185">Reference proteome</keyword>
<dbReference type="PROSITE" id="PS01357">
    <property type="entry name" value="ZF_ZZ_1"/>
    <property type="match status" value="1"/>
</dbReference>
<evidence type="ECO:0000259" key="7">
    <source>
        <dbReference type="PROSITE" id="PS01357"/>
    </source>
</evidence>
<dbReference type="AlphaFoldDB" id="A0A1L9R921"/>
<dbReference type="EMBL" id="KV878216">
    <property type="protein sequence ID" value="OJJ31357.1"/>
    <property type="molecule type" value="Genomic_DNA"/>
</dbReference>
<sequence length="525" mass="58846">MVRMVKQSHGGNSTSDALLQYYRDRCKDPNNPFVRGDSFLLHTAVENGHEQIVAFMLDKGLSPECEKEWTGRTVIYHAAKRGQESMVRLLLDKGANADPQEVWDGSTVLPVAAEKGHLGIVTMLLDHGVDTDCATAYHHTPLYGAVQTNQEAVVELLLQRGADFHYVCGNPIDEPRNSPLTLAVELGRDHMVQLFLKQENEFGASPFIEAIRDFETIAMIPRLVELGFDPNKEDPEGDSALSEAAKRRQIDFIELLLKYLTPEAKARHAYRGISDIMSTTSACICEEDEPTVKYLLDNCVELEYKNPEDGATLLCNAVWSRKVEVAKALLDRGANADTQDIKGRTPISILAEREHEEMMHLLLTDGFKNGLKIDTPDKYGRTPLFLASLNGKENIVKILLDHGSTSQNARTSANRTAVSVAREQKNPQLLQLLGEKLDENIPLSEIKSPSTTPELYGYVWCDNCNSWIPRWDHLFCCKICDEGDYNICHECLASRAFCLDKSHPLYKQCLIDGQWTDIGVIQQSR</sequence>
<keyword evidence="3" id="KW-0863">Zinc-finger</keyword>
<dbReference type="InterPro" id="IPR000433">
    <property type="entry name" value="Znf_ZZ"/>
</dbReference>
<evidence type="ECO:0000256" key="4">
    <source>
        <dbReference type="ARBA" id="ARBA00022833"/>
    </source>
</evidence>
<evidence type="ECO:0000313" key="9">
    <source>
        <dbReference type="Proteomes" id="UP000184383"/>
    </source>
</evidence>
<dbReference type="PANTHER" id="PTHR24198">
    <property type="entry name" value="ANKYRIN REPEAT AND PROTEIN KINASE DOMAIN-CONTAINING PROTEIN"/>
    <property type="match status" value="1"/>
</dbReference>
<reference evidence="9" key="1">
    <citation type="journal article" date="2017" name="Genome Biol.">
        <title>Comparative genomics reveals high biological diversity and specific adaptations in the industrially and medically important fungal genus Aspergillus.</title>
        <authorList>
            <person name="de Vries R.P."/>
            <person name="Riley R."/>
            <person name="Wiebenga A."/>
            <person name="Aguilar-Osorio G."/>
            <person name="Amillis S."/>
            <person name="Uchima C.A."/>
            <person name="Anderluh G."/>
            <person name="Asadollahi M."/>
            <person name="Askin M."/>
            <person name="Barry K."/>
            <person name="Battaglia E."/>
            <person name="Bayram O."/>
            <person name="Benocci T."/>
            <person name="Braus-Stromeyer S.A."/>
            <person name="Caldana C."/>
            <person name="Canovas D."/>
            <person name="Cerqueira G.C."/>
            <person name="Chen F."/>
            <person name="Chen W."/>
            <person name="Choi C."/>
            <person name="Clum A."/>
            <person name="Dos Santos R.A."/>
            <person name="Damasio A.R."/>
            <person name="Diallinas G."/>
            <person name="Emri T."/>
            <person name="Fekete E."/>
            <person name="Flipphi M."/>
            <person name="Freyberg S."/>
            <person name="Gallo A."/>
            <person name="Gournas C."/>
            <person name="Habgood R."/>
            <person name="Hainaut M."/>
            <person name="Harispe M.L."/>
            <person name="Henrissat B."/>
            <person name="Hilden K.S."/>
            <person name="Hope R."/>
            <person name="Hossain A."/>
            <person name="Karabika E."/>
            <person name="Karaffa L."/>
            <person name="Karanyi Z."/>
            <person name="Krasevec N."/>
            <person name="Kuo A."/>
            <person name="Kusch H."/>
            <person name="LaButti K."/>
            <person name="Lagendijk E.L."/>
            <person name="Lapidus A."/>
            <person name="Levasseur A."/>
            <person name="Lindquist E."/>
            <person name="Lipzen A."/>
            <person name="Logrieco A.F."/>
            <person name="MacCabe A."/>
            <person name="Maekelae M.R."/>
            <person name="Malavazi I."/>
            <person name="Melin P."/>
            <person name="Meyer V."/>
            <person name="Mielnichuk N."/>
            <person name="Miskei M."/>
            <person name="Molnar A.P."/>
            <person name="Mule G."/>
            <person name="Ngan C.Y."/>
            <person name="Orejas M."/>
            <person name="Orosz E."/>
            <person name="Ouedraogo J.P."/>
            <person name="Overkamp K.M."/>
            <person name="Park H.-S."/>
            <person name="Perrone G."/>
            <person name="Piumi F."/>
            <person name="Punt P.J."/>
            <person name="Ram A.F."/>
            <person name="Ramon A."/>
            <person name="Rauscher S."/>
            <person name="Record E."/>
            <person name="Riano-Pachon D.M."/>
            <person name="Robert V."/>
            <person name="Roehrig J."/>
            <person name="Ruller R."/>
            <person name="Salamov A."/>
            <person name="Salih N.S."/>
            <person name="Samson R.A."/>
            <person name="Sandor E."/>
            <person name="Sanguinetti M."/>
            <person name="Schuetze T."/>
            <person name="Sepcic K."/>
            <person name="Shelest E."/>
            <person name="Sherlock G."/>
            <person name="Sophianopoulou V."/>
            <person name="Squina F.M."/>
            <person name="Sun H."/>
            <person name="Susca A."/>
            <person name="Todd R.B."/>
            <person name="Tsang A."/>
            <person name="Unkles S.E."/>
            <person name="van de Wiele N."/>
            <person name="van Rossen-Uffink D."/>
            <person name="Oliveira J.V."/>
            <person name="Vesth T.C."/>
            <person name="Visser J."/>
            <person name="Yu J.-H."/>
            <person name="Zhou M."/>
            <person name="Andersen M.R."/>
            <person name="Archer D.B."/>
            <person name="Baker S.E."/>
            <person name="Benoit I."/>
            <person name="Brakhage A.A."/>
            <person name="Braus G.H."/>
            <person name="Fischer R."/>
            <person name="Frisvad J.C."/>
            <person name="Goldman G.H."/>
            <person name="Houbraken J."/>
            <person name="Oakley B."/>
            <person name="Pocsi I."/>
            <person name="Scazzocchio C."/>
            <person name="Seiboth B."/>
            <person name="vanKuyk P.A."/>
            <person name="Wortman J."/>
            <person name="Dyer P.S."/>
            <person name="Grigoriev I.V."/>
        </authorList>
    </citation>
    <scope>NUCLEOTIDE SEQUENCE [LARGE SCALE GENOMIC DNA]</scope>
    <source>
        <strain evidence="9">DTO 134E9</strain>
    </source>
</reference>
<feature type="repeat" description="ANK" evidence="6">
    <location>
        <begin position="70"/>
        <end position="102"/>
    </location>
</feature>
<evidence type="ECO:0000256" key="6">
    <source>
        <dbReference type="PROSITE-ProRule" id="PRU00023"/>
    </source>
</evidence>
<dbReference type="GO" id="GO:0008270">
    <property type="term" value="F:zinc ion binding"/>
    <property type="evidence" value="ECO:0007669"/>
    <property type="project" value="UniProtKB-KW"/>
</dbReference>
<dbReference type="Proteomes" id="UP000184383">
    <property type="component" value="Unassembled WGS sequence"/>
</dbReference>
<dbReference type="SUPFAM" id="SSF48403">
    <property type="entry name" value="Ankyrin repeat"/>
    <property type="match status" value="1"/>
</dbReference>
<organism evidence="8 9">
    <name type="scientific">Aspergillus wentii DTO 134E9</name>
    <dbReference type="NCBI Taxonomy" id="1073089"/>
    <lineage>
        <taxon>Eukaryota</taxon>
        <taxon>Fungi</taxon>
        <taxon>Dikarya</taxon>
        <taxon>Ascomycota</taxon>
        <taxon>Pezizomycotina</taxon>
        <taxon>Eurotiomycetes</taxon>
        <taxon>Eurotiomycetidae</taxon>
        <taxon>Eurotiales</taxon>
        <taxon>Aspergillaceae</taxon>
        <taxon>Aspergillus</taxon>
        <taxon>Aspergillus subgen. Cremei</taxon>
    </lineage>
</organism>
<dbReference type="OrthoDB" id="20872at2759"/>
<dbReference type="VEuPathDB" id="FungiDB:ASPWEDRAFT_45302"/>
<dbReference type="SMART" id="SM00248">
    <property type="entry name" value="ANK"/>
    <property type="match status" value="9"/>
</dbReference>
<feature type="domain" description="ZZ-type" evidence="7">
    <location>
        <begin position="461"/>
        <end position="491"/>
    </location>
</feature>
<evidence type="ECO:0000256" key="2">
    <source>
        <dbReference type="ARBA" id="ARBA00022737"/>
    </source>
</evidence>
<feature type="repeat" description="ANK" evidence="6">
    <location>
        <begin position="379"/>
        <end position="411"/>
    </location>
</feature>
<keyword evidence="4" id="KW-0862">Zinc</keyword>
<dbReference type="RefSeq" id="XP_040685034.1">
    <property type="nucleotide sequence ID" value="XM_040836498.1"/>
</dbReference>
<evidence type="ECO:0000313" key="8">
    <source>
        <dbReference type="EMBL" id="OJJ31357.1"/>
    </source>
</evidence>
<dbReference type="GeneID" id="63752346"/>
<dbReference type="Pfam" id="PF12796">
    <property type="entry name" value="Ank_2"/>
    <property type="match status" value="3"/>
</dbReference>
<keyword evidence="1" id="KW-0479">Metal-binding</keyword>
<dbReference type="PROSITE" id="PS50088">
    <property type="entry name" value="ANK_REPEAT"/>
    <property type="match status" value="5"/>
</dbReference>